<dbReference type="GO" id="GO:0004534">
    <property type="term" value="F:5'-3' RNA exonuclease activity"/>
    <property type="evidence" value="ECO:0007669"/>
    <property type="project" value="TreeGrafter"/>
</dbReference>
<dbReference type="STRING" id="172713.GCA_001705305_01159"/>
<dbReference type="InterPro" id="IPR003141">
    <property type="entry name" value="Pol/His_phosphatase_N"/>
</dbReference>
<dbReference type="EMBL" id="CP020028">
    <property type="protein sequence ID" value="ASR49778.1"/>
    <property type="molecule type" value="Genomic_DNA"/>
</dbReference>
<accession>A0A222WUT1</accession>
<dbReference type="GO" id="GO:0035312">
    <property type="term" value="F:5'-3' DNA exonuclease activity"/>
    <property type="evidence" value="ECO:0007669"/>
    <property type="project" value="TreeGrafter"/>
</dbReference>
<gene>
    <name evidence="2" type="ORF">B4V02_25440</name>
</gene>
<keyword evidence="3" id="KW-1185">Reference proteome</keyword>
<organism evidence="2 3">
    <name type="scientific">Paenibacillus kribbensis</name>
    <dbReference type="NCBI Taxonomy" id="172713"/>
    <lineage>
        <taxon>Bacteria</taxon>
        <taxon>Bacillati</taxon>
        <taxon>Bacillota</taxon>
        <taxon>Bacilli</taxon>
        <taxon>Bacillales</taxon>
        <taxon>Paenibacillaceae</taxon>
        <taxon>Paenibacillus</taxon>
    </lineage>
</organism>
<dbReference type="SMART" id="SM00481">
    <property type="entry name" value="POLIIIAc"/>
    <property type="match status" value="1"/>
</dbReference>
<dbReference type="InterPro" id="IPR016195">
    <property type="entry name" value="Pol/histidinol_Pase-like"/>
</dbReference>
<dbReference type="InterPro" id="IPR052018">
    <property type="entry name" value="PHP_domain"/>
</dbReference>
<dbReference type="Proteomes" id="UP000214666">
    <property type="component" value="Chromosome"/>
</dbReference>
<dbReference type="SUPFAM" id="SSF89550">
    <property type="entry name" value="PHP domain-like"/>
    <property type="match status" value="1"/>
</dbReference>
<name>A0A222WUT1_9BACL</name>
<dbReference type="AlphaFoldDB" id="A0A222WUT1"/>
<dbReference type="PANTHER" id="PTHR42924">
    <property type="entry name" value="EXONUCLEASE"/>
    <property type="match status" value="1"/>
</dbReference>
<evidence type="ECO:0000313" key="2">
    <source>
        <dbReference type="EMBL" id="ASR49778.1"/>
    </source>
</evidence>
<dbReference type="RefSeq" id="WP_094156864.1">
    <property type="nucleotide sequence ID" value="NZ_CP020028.1"/>
</dbReference>
<proteinExistence type="predicted"/>
<dbReference type="NCBIfam" id="NF038032">
    <property type="entry name" value="CehA_McbA_metalo"/>
    <property type="match status" value="1"/>
</dbReference>
<evidence type="ECO:0000313" key="3">
    <source>
        <dbReference type="Proteomes" id="UP000214666"/>
    </source>
</evidence>
<dbReference type="KEGG" id="pkb:B4V02_25440"/>
<dbReference type="OrthoDB" id="9804333at2"/>
<evidence type="ECO:0000259" key="1">
    <source>
        <dbReference type="SMART" id="SM00481"/>
    </source>
</evidence>
<dbReference type="PANTHER" id="PTHR42924:SF3">
    <property type="entry name" value="POLYMERASE_HISTIDINOL PHOSPHATASE N-TERMINAL DOMAIN-CONTAINING PROTEIN"/>
    <property type="match status" value="1"/>
</dbReference>
<protein>
    <submittedName>
        <fullName evidence="2">Histidinol-phosphatase</fullName>
    </submittedName>
</protein>
<dbReference type="Pfam" id="PF02811">
    <property type="entry name" value="PHP"/>
    <property type="match status" value="1"/>
</dbReference>
<sequence>MVKWIPAELHTHTLHSDGKQTLEELAQSAANLGLECIAMTDHNTQSALVDQEWVEQQFGVPIISGMEWTTFYGHMLTLGVDCFIDWRVLGPDDIHEGIRKVHEQGGIAGIAHPFRIGSPICTGCFWEYTIQDWHEVDYIEVWSTLMPSIKRDSQRAFAMWTDLLNQGYRITAVSGRDWHVSKPDDALPAVTYLGVQEETGEQGTLAIRAVEAIRNGSASVTMGPLLTMQAQVKGDDKRYRIGECVGPMVEDSLSVTIQLDTETRAAHYRLEPQSLRLLLTSRQGTCSEIHIPAQSGEYTITLQDPAEKGWVRAELYGCMEDCVTMIAFTNPIYIAGIQSL</sequence>
<reference evidence="2 3" key="1">
    <citation type="submission" date="2017-03" db="EMBL/GenBank/DDBJ databases">
        <title>Complete genome sequence of Paenibacillus Kribbensis producing bioflocculants.</title>
        <authorList>
            <person name="Lee H.-G."/>
            <person name="Oh H.-M."/>
        </authorList>
    </citation>
    <scope>NUCLEOTIDE SEQUENCE [LARGE SCALE GENOMIC DNA]</scope>
    <source>
        <strain evidence="2 3">AM49</strain>
    </source>
</reference>
<dbReference type="InterPro" id="IPR004013">
    <property type="entry name" value="PHP_dom"/>
</dbReference>
<dbReference type="Gene3D" id="3.20.20.140">
    <property type="entry name" value="Metal-dependent hydrolases"/>
    <property type="match status" value="1"/>
</dbReference>
<feature type="domain" description="Polymerase/histidinol phosphatase N-terminal" evidence="1">
    <location>
        <begin position="7"/>
        <end position="72"/>
    </location>
</feature>